<dbReference type="InterPro" id="IPR036388">
    <property type="entry name" value="WH-like_DNA-bd_sf"/>
</dbReference>
<dbReference type="STRING" id="742766.HMPREF9455_00453"/>
<keyword evidence="8" id="KW-1185">Reference proteome</keyword>
<dbReference type="InterPro" id="IPR039425">
    <property type="entry name" value="RNA_pol_sigma-70-like"/>
</dbReference>
<dbReference type="NCBIfam" id="TIGR02985">
    <property type="entry name" value="Sig70_bacteroi1"/>
    <property type="match status" value="1"/>
</dbReference>
<accession>F5ITN6</accession>
<dbReference type="InterPro" id="IPR013249">
    <property type="entry name" value="RNA_pol_sigma70_r4_t2"/>
</dbReference>
<evidence type="ECO:0000256" key="3">
    <source>
        <dbReference type="ARBA" id="ARBA00023082"/>
    </source>
</evidence>
<evidence type="ECO:0000256" key="2">
    <source>
        <dbReference type="ARBA" id="ARBA00023015"/>
    </source>
</evidence>
<dbReference type="EMBL" id="ADLV01000006">
    <property type="protein sequence ID" value="EGJ99420.1"/>
    <property type="molecule type" value="Genomic_DNA"/>
</dbReference>
<evidence type="ECO:0000259" key="6">
    <source>
        <dbReference type="Pfam" id="PF08281"/>
    </source>
</evidence>
<dbReference type="HOGENOM" id="CLU_047691_4_3_10"/>
<dbReference type="GO" id="GO:0016987">
    <property type="term" value="F:sigma factor activity"/>
    <property type="evidence" value="ECO:0007669"/>
    <property type="project" value="UniProtKB-KW"/>
</dbReference>
<evidence type="ECO:0000259" key="5">
    <source>
        <dbReference type="Pfam" id="PF04542"/>
    </source>
</evidence>
<dbReference type="Gene3D" id="1.10.1740.10">
    <property type="match status" value="1"/>
</dbReference>
<gene>
    <name evidence="7" type="ORF">HMPREF9455_00453</name>
</gene>
<proteinExistence type="inferred from homology"/>
<dbReference type="InterPro" id="IPR013325">
    <property type="entry name" value="RNA_pol_sigma_r2"/>
</dbReference>
<dbReference type="InterPro" id="IPR014327">
    <property type="entry name" value="RNA_pol_sigma70_bacteroid"/>
</dbReference>
<dbReference type="GO" id="GO:0003677">
    <property type="term" value="F:DNA binding"/>
    <property type="evidence" value="ECO:0007669"/>
    <property type="project" value="InterPro"/>
</dbReference>
<sequence length="181" mass="21445">MVLLAISNKDEKSWASLYEYYYAALCSYVTRILENSDHAEDIVQDIFVSLWNSEKTFSNIKEPTAYLYKSCYNNALIYLRNNKTRKNILDTLGKELESVEEDYYIATIREEVIRQLYTHIKALPAEQKRVIMLRIEGYSWNVISEMLNISLNTVKTHRARGLKFLREKLKNTPYIFLLYFL</sequence>
<dbReference type="InterPro" id="IPR007627">
    <property type="entry name" value="RNA_pol_sigma70_r2"/>
</dbReference>
<reference evidence="7 8" key="1">
    <citation type="submission" date="2011-04" db="EMBL/GenBank/DDBJ databases">
        <title>The Genome Sequence of Dysgonomonas gadei ATCC BAA-286.</title>
        <authorList>
            <consortium name="The Broad Institute Genome Sequencing Platform"/>
            <person name="Earl A."/>
            <person name="Ward D."/>
            <person name="Feldgarden M."/>
            <person name="Gevers D."/>
            <person name="Pudlo N."/>
            <person name="Martens E."/>
            <person name="Allen-Vercoe E."/>
            <person name="Young S.K."/>
            <person name="Zeng Q."/>
            <person name="Gargeya S."/>
            <person name="Fitzgerald M."/>
            <person name="Haas B."/>
            <person name="Abouelleil A."/>
            <person name="Alvarado L."/>
            <person name="Arachchi H.M."/>
            <person name="Berlin A."/>
            <person name="Brown A."/>
            <person name="Chapman S.B."/>
            <person name="Chen Z."/>
            <person name="Dunbar C."/>
            <person name="Freedman E."/>
            <person name="Gearin G."/>
            <person name="Gellesch M."/>
            <person name="Goldberg J."/>
            <person name="Griggs A."/>
            <person name="Gujja S."/>
            <person name="Heiman D."/>
            <person name="Howarth C."/>
            <person name="Larson L."/>
            <person name="Lui A."/>
            <person name="MacDonald P.J.P."/>
            <person name="Mehta T."/>
            <person name="Montmayeur A."/>
            <person name="Murphy C."/>
            <person name="Neiman D."/>
            <person name="Pearson M."/>
            <person name="Priest M."/>
            <person name="Roberts A."/>
            <person name="Saif S."/>
            <person name="Shea T."/>
            <person name="Shenoy N."/>
            <person name="Sisk P."/>
            <person name="Stolte C."/>
            <person name="Sykes S."/>
            <person name="Yandava C."/>
            <person name="Wortman J."/>
            <person name="Nusbaum C."/>
            <person name="Birren B."/>
        </authorList>
    </citation>
    <scope>NUCLEOTIDE SEQUENCE [LARGE SCALE GENOMIC DNA]</scope>
    <source>
        <strain evidence="7 8">ATCC BAA-286</strain>
    </source>
</reference>
<keyword evidence="3" id="KW-0731">Sigma factor</keyword>
<keyword evidence="2" id="KW-0805">Transcription regulation</keyword>
<keyword evidence="4" id="KW-0804">Transcription</keyword>
<name>F5ITN6_9BACT</name>
<dbReference type="Pfam" id="PF04542">
    <property type="entry name" value="Sigma70_r2"/>
    <property type="match status" value="1"/>
</dbReference>
<dbReference type="NCBIfam" id="TIGR02937">
    <property type="entry name" value="sigma70-ECF"/>
    <property type="match status" value="1"/>
</dbReference>
<dbReference type="InterPro" id="IPR014284">
    <property type="entry name" value="RNA_pol_sigma-70_dom"/>
</dbReference>
<evidence type="ECO:0000256" key="1">
    <source>
        <dbReference type="ARBA" id="ARBA00010641"/>
    </source>
</evidence>
<evidence type="ECO:0000256" key="4">
    <source>
        <dbReference type="ARBA" id="ARBA00023163"/>
    </source>
</evidence>
<dbReference type="Pfam" id="PF08281">
    <property type="entry name" value="Sigma70_r4_2"/>
    <property type="match status" value="1"/>
</dbReference>
<comment type="caution">
    <text evidence="7">The sequence shown here is derived from an EMBL/GenBank/DDBJ whole genome shotgun (WGS) entry which is preliminary data.</text>
</comment>
<dbReference type="InterPro" id="IPR013324">
    <property type="entry name" value="RNA_pol_sigma_r3/r4-like"/>
</dbReference>
<evidence type="ECO:0008006" key="9">
    <source>
        <dbReference type="Google" id="ProtNLM"/>
    </source>
</evidence>
<protein>
    <recommendedName>
        <fullName evidence="9">HTH luxR-type domain-containing protein</fullName>
    </recommendedName>
</protein>
<dbReference type="Proteomes" id="UP000004913">
    <property type="component" value="Unassembled WGS sequence"/>
</dbReference>
<dbReference type="eggNOG" id="COG1595">
    <property type="taxonomic scope" value="Bacteria"/>
</dbReference>
<dbReference type="SUPFAM" id="SSF88946">
    <property type="entry name" value="Sigma2 domain of RNA polymerase sigma factors"/>
    <property type="match status" value="1"/>
</dbReference>
<organism evidence="7 8">
    <name type="scientific">Dysgonomonas gadei ATCC BAA-286</name>
    <dbReference type="NCBI Taxonomy" id="742766"/>
    <lineage>
        <taxon>Bacteria</taxon>
        <taxon>Pseudomonadati</taxon>
        <taxon>Bacteroidota</taxon>
        <taxon>Bacteroidia</taxon>
        <taxon>Bacteroidales</taxon>
        <taxon>Dysgonomonadaceae</taxon>
        <taxon>Dysgonomonas</taxon>
    </lineage>
</organism>
<dbReference type="SUPFAM" id="SSF88659">
    <property type="entry name" value="Sigma3 and sigma4 domains of RNA polymerase sigma factors"/>
    <property type="match status" value="1"/>
</dbReference>
<feature type="domain" description="RNA polymerase sigma-70 region 2" evidence="5">
    <location>
        <begin position="17"/>
        <end position="83"/>
    </location>
</feature>
<dbReference type="GO" id="GO:0006352">
    <property type="term" value="P:DNA-templated transcription initiation"/>
    <property type="evidence" value="ECO:0007669"/>
    <property type="project" value="InterPro"/>
</dbReference>
<dbReference type="Gene3D" id="1.10.10.10">
    <property type="entry name" value="Winged helix-like DNA-binding domain superfamily/Winged helix DNA-binding domain"/>
    <property type="match status" value="1"/>
</dbReference>
<dbReference type="AlphaFoldDB" id="F5ITN6"/>
<dbReference type="PANTHER" id="PTHR43133:SF46">
    <property type="entry name" value="RNA POLYMERASE SIGMA-70 FACTOR ECF SUBFAMILY"/>
    <property type="match status" value="1"/>
</dbReference>
<feature type="domain" description="RNA polymerase sigma factor 70 region 4 type 2" evidence="6">
    <location>
        <begin position="114"/>
        <end position="165"/>
    </location>
</feature>
<dbReference type="PANTHER" id="PTHR43133">
    <property type="entry name" value="RNA POLYMERASE ECF-TYPE SIGMA FACTO"/>
    <property type="match status" value="1"/>
</dbReference>
<dbReference type="RefSeq" id="WP_006797958.1">
    <property type="nucleotide sequence ID" value="NZ_GL891979.1"/>
</dbReference>
<comment type="similarity">
    <text evidence="1">Belongs to the sigma-70 factor family. ECF subfamily.</text>
</comment>
<evidence type="ECO:0000313" key="8">
    <source>
        <dbReference type="Proteomes" id="UP000004913"/>
    </source>
</evidence>
<evidence type="ECO:0000313" key="7">
    <source>
        <dbReference type="EMBL" id="EGJ99420.1"/>
    </source>
</evidence>